<dbReference type="Gene3D" id="1.10.10.10">
    <property type="entry name" value="Winged helix-like DNA-binding domain superfamily/Winged helix DNA-binding domain"/>
    <property type="match status" value="1"/>
</dbReference>
<evidence type="ECO:0000259" key="5">
    <source>
        <dbReference type="PROSITE" id="PS50931"/>
    </source>
</evidence>
<dbReference type="InterPro" id="IPR036388">
    <property type="entry name" value="WH-like_DNA-bd_sf"/>
</dbReference>
<dbReference type="PANTHER" id="PTHR30537:SF1">
    <property type="entry name" value="HTH-TYPE TRANSCRIPTIONAL REGULATOR PGRR"/>
    <property type="match status" value="1"/>
</dbReference>
<dbReference type="FunFam" id="1.10.10.10:FF:000001">
    <property type="entry name" value="LysR family transcriptional regulator"/>
    <property type="match status" value="1"/>
</dbReference>
<comment type="similarity">
    <text evidence="1">Belongs to the LysR transcriptional regulatory family.</text>
</comment>
<dbReference type="AlphaFoldDB" id="A0A367VB08"/>
<evidence type="ECO:0000256" key="1">
    <source>
        <dbReference type="ARBA" id="ARBA00009437"/>
    </source>
</evidence>
<dbReference type="SUPFAM" id="SSF46785">
    <property type="entry name" value="Winged helix' DNA-binding domain"/>
    <property type="match status" value="1"/>
</dbReference>
<evidence type="ECO:0000256" key="2">
    <source>
        <dbReference type="ARBA" id="ARBA00023015"/>
    </source>
</evidence>
<accession>A0A367VB08</accession>
<dbReference type="Gene3D" id="3.40.190.290">
    <property type="match status" value="1"/>
</dbReference>
<protein>
    <submittedName>
        <fullName evidence="6">LysR family transcriptional regulator</fullName>
    </submittedName>
</protein>
<dbReference type="GO" id="GO:0006351">
    <property type="term" value="P:DNA-templated transcription"/>
    <property type="evidence" value="ECO:0007669"/>
    <property type="project" value="TreeGrafter"/>
</dbReference>
<dbReference type="SUPFAM" id="SSF53850">
    <property type="entry name" value="Periplasmic binding protein-like II"/>
    <property type="match status" value="1"/>
</dbReference>
<keyword evidence="3" id="KW-0238">DNA-binding</keyword>
<dbReference type="InterPro" id="IPR000847">
    <property type="entry name" value="LysR_HTH_N"/>
</dbReference>
<dbReference type="Pfam" id="PF03466">
    <property type="entry name" value="LysR_substrate"/>
    <property type="match status" value="1"/>
</dbReference>
<sequence length="316" mass="35307">MPTISQPTLNDMRFFIAVAEHRSFRKAADAMGVAPSTLSHALRNMESNLDIRLFHRTTRSVSLTEAGEQLLDRLRPALLNLEEAMGTVDSFRSGGPSGTVRINTSDGAARLLTRHVVPEMRKRYPDVAIDLVTEGRLVDIVAGGFDAGARLGETVPLDMVAVRFGPPFRFVAVASPDYFKTRPRPVVPDDLHSHDCIRHRFPSGKIYHWDFEKQGQEISIDVSGSLTLDRHDLMVDAARQGLGIAYVSEIYAARAIASVDLVTVLDDWLPEIPGLFLYYPDHRRVPPPLRAFIDVMKSLDQVLQTGYLERDISFEK</sequence>
<dbReference type="Pfam" id="PF00126">
    <property type="entry name" value="HTH_1"/>
    <property type="match status" value="1"/>
</dbReference>
<reference evidence="6 7" key="1">
    <citation type="submission" date="2014-07" db="EMBL/GenBank/DDBJ databases">
        <title>Draft genome sequence of Thalassospira profundimaris R8-17.</title>
        <authorList>
            <person name="Lai Q."/>
            <person name="Shao Z."/>
        </authorList>
    </citation>
    <scope>NUCLEOTIDE SEQUENCE [LARGE SCALE GENOMIC DNA]</scope>
    <source>
        <strain evidence="6 7">R8-17</strain>
    </source>
</reference>
<dbReference type="GO" id="GO:0043565">
    <property type="term" value="F:sequence-specific DNA binding"/>
    <property type="evidence" value="ECO:0007669"/>
    <property type="project" value="TreeGrafter"/>
</dbReference>
<dbReference type="CDD" id="cd08474">
    <property type="entry name" value="PBP2_CrgA_like_5"/>
    <property type="match status" value="1"/>
</dbReference>
<dbReference type="PANTHER" id="PTHR30537">
    <property type="entry name" value="HTH-TYPE TRANSCRIPTIONAL REGULATOR"/>
    <property type="match status" value="1"/>
</dbReference>
<keyword evidence="4" id="KW-0804">Transcription</keyword>
<evidence type="ECO:0000256" key="3">
    <source>
        <dbReference type="ARBA" id="ARBA00023125"/>
    </source>
</evidence>
<dbReference type="GO" id="GO:0003700">
    <property type="term" value="F:DNA-binding transcription factor activity"/>
    <property type="evidence" value="ECO:0007669"/>
    <property type="project" value="InterPro"/>
</dbReference>
<dbReference type="Proteomes" id="UP000253061">
    <property type="component" value="Unassembled WGS sequence"/>
</dbReference>
<comment type="caution">
    <text evidence="6">The sequence shown here is derived from an EMBL/GenBank/DDBJ whole genome shotgun (WGS) entry which is preliminary data.</text>
</comment>
<dbReference type="InterPro" id="IPR005119">
    <property type="entry name" value="LysR_subst-bd"/>
</dbReference>
<keyword evidence="2" id="KW-0805">Transcription regulation</keyword>
<evidence type="ECO:0000256" key="4">
    <source>
        <dbReference type="ARBA" id="ARBA00023163"/>
    </source>
</evidence>
<dbReference type="EMBL" id="JPWB01000005">
    <property type="protein sequence ID" value="RCK21572.1"/>
    <property type="molecule type" value="Genomic_DNA"/>
</dbReference>
<feature type="domain" description="HTH lysR-type" evidence="5">
    <location>
        <begin position="7"/>
        <end position="64"/>
    </location>
</feature>
<dbReference type="InterPro" id="IPR058163">
    <property type="entry name" value="LysR-type_TF_proteobact-type"/>
</dbReference>
<dbReference type="RefSeq" id="WP_062955649.1">
    <property type="nucleotide sequence ID" value="NZ_JPWB01000005.1"/>
</dbReference>
<evidence type="ECO:0000313" key="7">
    <source>
        <dbReference type="Proteomes" id="UP000253061"/>
    </source>
</evidence>
<name>A0A367VB08_9PROT</name>
<dbReference type="InterPro" id="IPR036390">
    <property type="entry name" value="WH_DNA-bd_sf"/>
</dbReference>
<dbReference type="PROSITE" id="PS50931">
    <property type="entry name" value="HTH_LYSR"/>
    <property type="match status" value="1"/>
</dbReference>
<organism evidence="6 7">
    <name type="scientific">Thalassospira profundimaris</name>
    <dbReference type="NCBI Taxonomy" id="502049"/>
    <lineage>
        <taxon>Bacteria</taxon>
        <taxon>Pseudomonadati</taxon>
        <taxon>Pseudomonadota</taxon>
        <taxon>Alphaproteobacteria</taxon>
        <taxon>Rhodospirillales</taxon>
        <taxon>Thalassospiraceae</taxon>
        <taxon>Thalassospira</taxon>
    </lineage>
</organism>
<gene>
    <name evidence="6" type="ORF">TH6_13345</name>
</gene>
<proteinExistence type="inferred from homology"/>
<evidence type="ECO:0000313" key="6">
    <source>
        <dbReference type="EMBL" id="RCK21572.1"/>
    </source>
</evidence>